<dbReference type="Pfam" id="PF04082">
    <property type="entry name" value="Fungal_trans"/>
    <property type="match status" value="1"/>
</dbReference>
<keyword evidence="4" id="KW-0472">Membrane</keyword>
<feature type="domain" description="FAD/NAD(P)-binding" evidence="6">
    <location>
        <begin position="33"/>
        <end position="342"/>
    </location>
</feature>
<evidence type="ECO:0000256" key="2">
    <source>
        <dbReference type="ARBA" id="ARBA00023242"/>
    </source>
</evidence>
<keyword evidence="4" id="KW-1133">Transmembrane helix</keyword>
<dbReference type="GO" id="GO:0006351">
    <property type="term" value="P:DNA-templated transcription"/>
    <property type="evidence" value="ECO:0007669"/>
    <property type="project" value="InterPro"/>
</dbReference>
<dbReference type="STRING" id="5514.A0A395RJE0"/>
<dbReference type="GO" id="GO:0008270">
    <property type="term" value="F:zinc ion binding"/>
    <property type="evidence" value="ECO:0007669"/>
    <property type="project" value="InterPro"/>
</dbReference>
<dbReference type="Gene3D" id="3.50.50.100">
    <property type="match status" value="1"/>
</dbReference>
<dbReference type="Gene3D" id="3.50.50.60">
    <property type="entry name" value="FAD/NAD(P)-binding domain"/>
    <property type="match status" value="1"/>
</dbReference>
<dbReference type="InterPro" id="IPR036188">
    <property type="entry name" value="FAD/NAD-bd_sf"/>
</dbReference>
<gene>
    <name evidence="7" type="ORF">FSPOR_10808</name>
</gene>
<dbReference type="PANTHER" id="PTHR31001:SF40">
    <property type="entry name" value="ZN(II)2CYS6 TRANSCRIPTION FACTOR (EUROFUNG)"/>
    <property type="match status" value="1"/>
</dbReference>
<evidence type="ECO:0000259" key="5">
    <source>
        <dbReference type="Pfam" id="PF04082"/>
    </source>
</evidence>
<keyword evidence="8" id="KW-1185">Reference proteome</keyword>
<dbReference type="GO" id="GO:0003677">
    <property type="term" value="F:DNA binding"/>
    <property type="evidence" value="ECO:0007669"/>
    <property type="project" value="InterPro"/>
</dbReference>
<feature type="region of interest" description="Disordered" evidence="3">
    <location>
        <begin position="465"/>
        <end position="493"/>
    </location>
</feature>
<protein>
    <submittedName>
        <fullName evidence="7">Transcriptional activator mut3p</fullName>
    </submittedName>
</protein>
<sequence length="1091" mass="122017">MTNTSHHCDTASLAAPSGQTSIMNRVKQDYPTYKILIIGGSYAGLSAAINLLDLQRGSQPRQSREPYMHQRQVPKHNIEITIIDERDGFYHLVGSPLALFDGEYAKKTWIKYQDIPEMHGPRIKHIHGAVTEVDCVEKKAVVVDRATKTKMIQPYDILVAASGLRRAWPIAPQAQTKEEFLSHIRLFTSSFGGASRGVVVVGGGAVGVEIAAKLKMRIPKLTVTLAHSRDTVLSSEPIPDSAKEKTLELLRDTGTLDGHHETHLEFNNGTQMVASKVINAISQSVPSTEYLPASALNPNGYVEVLPNMNLKPGTPNYQDHFSAGDIVQWPGIKRCSGAMHMGQLVAQNVHQRIIQKLTGKEPAMKDLEEFPPMIAVALAKSAVAYAPQTGVSWGDDVLQTYFGDDMALSCVIWGMYRQNMMGIPAVECIYLRDQSSRRNVTMPRHGGDSALVARIDRLEELLRQSVSSAGSEPRKLHTELDLEPEPEPEPEQVADLLSPESTLHQSATTWSSTPSDASLAQPYSIMPPVGVIVRSESGHERFEPASSQWSSIIQNNPVVIGMKTNMDENVSGLMPFSMVNSNTADLLEFLPPASYCEQLKKLYFDTFAPVSTPARYLLLTFQLIIVQLFHILHDPTFEMDYLRFQSDPEKVSLPWLALLFAILSIAVIALPPDSPLLRELGKRNSALDNMSLLGSRYRTGVMKCLEADHYLWRHNLNTLQAMVILIYGINHTHGQSWALLGVARNIALALGCHIEPTVFQMEPIRVEERRRCWAGLKMLYTIQNTTLGMLDATHLPSTVKPPLDINDNDIVVGCQIPQSRDGPTQMSYLLLKFELYDVCTRICSQMFETSRTLEYDKVLALDAEISAVREKLNYKYLFDVSIAAHHAVQLNILFGYTHQLTLLLHRPILRQGASGYTRENRLASQAKCIESSKELLGIHRALHENPSFYPYQWYNRGLGSFHAFHAAVCLAHIYMSGTNLDATTKNPFRELVRDSLQVFRYLMETGISAICTKATPILEKLLSIMNPQDSRDLSTRSDSMYYHPSSSHENDTELFDEYIENLALQQWLSPSNMGWEGWAMILEHGSMENVL</sequence>
<evidence type="ECO:0000259" key="6">
    <source>
        <dbReference type="Pfam" id="PF07992"/>
    </source>
</evidence>
<evidence type="ECO:0000256" key="4">
    <source>
        <dbReference type="SAM" id="Phobius"/>
    </source>
</evidence>
<feature type="domain" description="Xylanolytic transcriptional activator regulatory" evidence="5">
    <location>
        <begin position="620"/>
        <end position="775"/>
    </location>
</feature>
<dbReference type="InterPro" id="IPR050613">
    <property type="entry name" value="Sec_Metabolite_Reg"/>
</dbReference>
<feature type="compositionally biased region" description="Acidic residues" evidence="3">
    <location>
        <begin position="481"/>
        <end position="492"/>
    </location>
</feature>
<accession>A0A395RJE0</accession>
<reference evidence="7 8" key="1">
    <citation type="journal article" date="2018" name="PLoS Pathog.">
        <title>Evolution of structural diversity of trichothecenes, a family of toxins produced by plant pathogenic and entomopathogenic fungi.</title>
        <authorList>
            <person name="Proctor R.H."/>
            <person name="McCormick S.P."/>
            <person name="Kim H.S."/>
            <person name="Cardoza R.E."/>
            <person name="Stanley A.M."/>
            <person name="Lindo L."/>
            <person name="Kelly A."/>
            <person name="Brown D.W."/>
            <person name="Lee T."/>
            <person name="Vaughan M.M."/>
            <person name="Alexander N.J."/>
            <person name="Busman M."/>
            <person name="Gutierrez S."/>
        </authorList>
    </citation>
    <scope>NUCLEOTIDE SEQUENCE [LARGE SCALE GENOMIC DNA]</scope>
    <source>
        <strain evidence="7 8">NRRL 3299</strain>
    </source>
</reference>
<dbReference type="Pfam" id="PF07992">
    <property type="entry name" value="Pyr_redox_2"/>
    <property type="match status" value="1"/>
</dbReference>
<dbReference type="GO" id="GO:0005634">
    <property type="term" value="C:nucleus"/>
    <property type="evidence" value="ECO:0007669"/>
    <property type="project" value="UniProtKB-SubCell"/>
</dbReference>
<dbReference type="GO" id="GO:0016491">
    <property type="term" value="F:oxidoreductase activity"/>
    <property type="evidence" value="ECO:0007669"/>
    <property type="project" value="InterPro"/>
</dbReference>
<dbReference type="Proteomes" id="UP000266152">
    <property type="component" value="Unassembled WGS sequence"/>
</dbReference>
<evidence type="ECO:0000313" key="8">
    <source>
        <dbReference type="Proteomes" id="UP000266152"/>
    </source>
</evidence>
<dbReference type="SUPFAM" id="SSF51905">
    <property type="entry name" value="FAD/NAD(P)-binding domain"/>
    <property type="match status" value="1"/>
</dbReference>
<organism evidence="7 8">
    <name type="scientific">Fusarium sporotrichioides</name>
    <dbReference type="NCBI Taxonomy" id="5514"/>
    <lineage>
        <taxon>Eukaryota</taxon>
        <taxon>Fungi</taxon>
        <taxon>Dikarya</taxon>
        <taxon>Ascomycota</taxon>
        <taxon>Pezizomycotina</taxon>
        <taxon>Sordariomycetes</taxon>
        <taxon>Hypocreomycetidae</taxon>
        <taxon>Hypocreales</taxon>
        <taxon>Nectriaceae</taxon>
        <taxon>Fusarium</taxon>
    </lineage>
</organism>
<keyword evidence="4" id="KW-0812">Transmembrane</keyword>
<dbReference type="EMBL" id="PXOF01000195">
    <property type="protein sequence ID" value="RGP60217.1"/>
    <property type="molecule type" value="Genomic_DNA"/>
</dbReference>
<keyword evidence="2" id="KW-0539">Nucleus</keyword>
<dbReference type="InterPro" id="IPR023753">
    <property type="entry name" value="FAD/NAD-binding_dom"/>
</dbReference>
<comment type="caution">
    <text evidence="7">The sequence shown here is derived from an EMBL/GenBank/DDBJ whole genome shotgun (WGS) entry which is preliminary data.</text>
</comment>
<comment type="subcellular location">
    <subcellularLocation>
        <location evidence="1">Nucleus</location>
    </subcellularLocation>
</comment>
<dbReference type="PANTHER" id="PTHR31001">
    <property type="entry name" value="UNCHARACTERIZED TRANSCRIPTIONAL REGULATORY PROTEIN"/>
    <property type="match status" value="1"/>
</dbReference>
<evidence type="ECO:0000256" key="3">
    <source>
        <dbReference type="SAM" id="MobiDB-lite"/>
    </source>
</evidence>
<name>A0A395RJE0_FUSSP</name>
<dbReference type="CDD" id="cd12148">
    <property type="entry name" value="fungal_TF_MHR"/>
    <property type="match status" value="1"/>
</dbReference>
<evidence type="ECO:0000313" key="7">
    <source>
        <dbReference type="EMBL" id="RGP60217.1"/>
    </source>
</evidence>
<dbReference type="InterPro" id="IPR007219">
    <property type="entry name" value="XnlR_reg_dom"/>
</dbReference>
<dbReference type="AlphaFoldDB" id="A0A395RJE0"/>
<proteinExistence type="predicted"/>
<dbReference type="PRINTS" id="PR00368">
    <property type="entry name" value="FADPNR"/>
</dbReference>
<evidence type="ECO:0000256" key="1">
    <source>
        <dbReference type="ARBA" id="ARBA00004123"/>
    </source>
</evidence>
<feature type="transmembrane region" description="Helical" evidence="4">
    <location>
        <begin position="33"/>
        <end position="54"/>
    </location>
</feature>